<gene>
    <name evidence="2" type="ORF">SNAT2548_LOCUS2157</name>
</gene>
<comment type="caution">
    <text evidence="2">The sequence shown here is derived from an EMBL/GenBank/DDBJ whole genome shotgun (WGS) entry which is preliminary data.</text>
</comment>
<dbReference type="EMBL" id="CAJNDS010000120">
    <property type="protein sequence ID" value="CAE6965563.1"/>
    <property type="molecule type" value="Genomic_DNA"/>
</dbReference>
<accession>A0A812HZV8</accession>
<dbReference type="Proteomes" id="UP000604046">
    <property type="component" value="Unassembled WGS sequence"/>
</dbReference>
<keyword evidence="3" id="KW-1185">Reference proteome</keyword>
<feature type="compositionally biased region" description="Pro residues" evidence="1">
    <location>
        <begin position="317"/>
        <end position="329"/>
    </location>
</feature>
<protein>
    <submittedName>
        <fullName evidence="2">Uncharacterized protein</fullName>
    </submittedName>
</protein>
<reference evidence="2" key="1">
    <citation type="submission" date="2021-02" db="EMBL/GenBank/DDBJ databases">
        <authorList>
            <person name="Dougan E. K."/>
            <person name="Rhodes N."/>
            <person name="Thang M."/>
            <person name="Chan C."/>
        </authorList>
    </citation>
    <scope>NUCLEOTIDE SEQUENCE</scope>
</reference>
<name>A0A812HZV8_9DINO</name>
<evidence type="ECO:0000256" key="1">
    <source>
        <dbReference type="SAM" id="MobiDB-lite"/>
    </source>
</evidence>
<proteinExistence type="predicted"/>
<evidence type="ECO:0000313" key="2">
    <source>
        <dbReference type="EMBL" id="CAE6965563.1"/>
    </source>
</evidence>
<sequence>MDSSKNSSSADVVGQLEREGVGSCIILESKDSSSTDVVGQLEREGVESIGVATHHALMCPQHAMAFSQRSTDDGLFFLVDSGASVHLLAESLVRDGHVQVVEELSAEGPHCVTATGALIEVRRKVNRVRAMFFLEPSKATREEVACVEFVALLAPVQFSLLSLGLLSQKGWNVNFKPGEAKVRNGRFQFRTHWQQYRGGASAASASSGPKTKAMPKKKTVIRTKAMPKKKTVIRTKAMPKPHTQTVQREIPLSRKEVRSLPILTLRDHLDHHHYAVMEANCVANLMKPMAVDQKEFQIENSAVMVTKDRVTVTSTSRPPPTPPKVPPPVGGGHGLPYPGRSTAGKSITFTSTASTSNTSPGKQRRDDSSDASSGAGDTTFFCVFLERGNEQVTEPQRSKQKHVCAEPGLAGVERELVVGVEGEGERVERGSLGEVEREALGH</sequence>
<organism evidence="2 3">
    <name type="scientific">Symbiodinium natans</name>
    <dbReference type="NCBI Taxonomy" id="878477"/>
    <lineage>
        <taxon>Eukaryota</taxon>
        <taxon>Sar</taxon>
        <taxon>Alveolata</taxon>
        <taxon>Dinophyceae</taxon>
        <taxon>Suessiales</taxon>
        <taxon>Symbiodiniaceae</taxon>
        <taxon>Symbiodinium</taxon>
    </lineage>
</organism>
<dbReference type="AlphaFoldDB" id="A0A812HZV8"/>
<feature type="compositionally biased region" description="Low complexity" evidence="1">
    <location>
        <begin position="335"/>
        <end position="359"/>
    </location>
</feature>
<evidence type="ECO:0000313" key="3">
    <source>
        <dbReference type="Proteomes" id="UP000604046"/>
    </source>
</evidence>
<feature type="region of interest" description="Disordered" evidence="1">
    <location>
        <begin position="309"/>
        <end position="374"/>
    </location>
</feature>